<evidence type="ECO:0000256" key="6">
    <source>
        <dbReference type="ARBA" id="ARBA00023010"/>
    </source>
</evidence>
<keyword evidence="5 9" id="KW-0653">Protein transport</keyword>
<dbReference type="PANTHER" id="PTHR13373:SF21">
    <property type="entry name" value="NUCLEAR PORE COMPLEX PROTEIN NUP85"/>
    <property type="match status" value="1"/>
</dbReference>
<evidence type="ECO:0000313" key="11">
    <source>
        <dbReference type="EMBL" id="KAF2862019.1"/>
    </source>
</evidence>
<comment type="similarity">
    <text evidence="2 9">Belongs to the nucleoporin Nup85 family.</text>
</comment>
<evidence type="ECO:0000256" key="3">
    <source>
        <dbReference type="ARBA" id="ARBA00022448"/>
    </source>
</evidence>
<evidence type="ECO:0000256" key="5">
    <source>
        <dbReference type="ARBA" id="ARBA00022927"/>
    </source>
</evidence>
<dbReference type="GO" id="GO:0006406">
    <property type="term" value="P:mRNA export from nucleus"/>
    <property type="evidence" value="ECO:0007669"/>
    <property type="project" value="TreeGrafter"/>
</dbReference>
<accession>A0A6A7C4P5</accession>
<dbReference type="GO" id="GO:0045893">
    <property type="term" value="P:positive regulation of DNA-templated transcription"/>
    <property type="evidence" value="ECO:0007669"/>
    <property type="project" value="TreeGrafter"/>
</dbReference>
<keyword evidence="7 9" id="KW-0906">Nuclear pore complex</keyword>
<dbReference type="Proteomes" id="UP000799421">
    <property type="component" value="Unassembled WGS sequence"/>
</dbReference>
<proteinExistence type="inferred from homology"/>
<comment type="subcellular location">
    <subcellularLocation>
        <location evidence="1 9">Nucleus</location>
        <location evidence="1 9">Nuclear pore complex</location>
    </subcellularLocation>
</comment>
<dbReference type="GO" id="GO:0006606">
    <property type="term" value="P:protein import into nucleus"/>
    <property type="evidence" value="ECO:0007669"/>
    <property type="project" value="TreeGrafter"/>
</dbReference>
<name>A0A6A7C4P5_9PEZI</name>
<protein>
    <recommendedName>
        <fullName evidence="9">Nuclear pore complex protein Nup85</fullName>
    </recommendedName>
</protein>
<dbReference type="InterPro" id="IPR011502">
    <property type="entry name" value="Nucleoporin_Nup85"/>
</dbReference>
<keyword evidence="3 9" id="KW-0813">Transport</keyword>
<evidence type="ECO:0000256" key="4">
    <source>
        <dbReference type="ARBA" id="ARBA00022816"/>
    </source>
</evidence>
<gene>
    <name evidence="11" type="ORF">K470DRAFT_213664</name>
</gene>
<keyword evidence="4 9" id="KW-0509">mRNA transport</keyword>
<feature type="region of interest" description="Disordered" evidence="10">
    <location>
        <begin position="1"/>
        <end position="48"/>
    </location>
</feature>
<dbReference type="GO" id="GO:0031080">
    <property type="term" value="C:nuclear pore outer ring"/>
    <property type="evidence" value="ECO:0007669"/>
    <property type="project" value="TreeGrafter"/>
</dbReference>
<evidence type="ECO:0000313" key="12">
    <source>
        <dbReference type="Proteomes" id="UP000799421"/>
    </source>
</evidence>
<comment type="subunit">
    <text evidence="9">Component of the nuclear pore complex (NPC).</text>
</comment>
<keyword evidence="6 9" id="KW-0811">Translocation</keyword>
<dbReference type="OrthoDB" id="5422384at2759"/>
<evidence type="ECO:0000256" key="9">
    <source>
        <dbReference type="RuleBase" id="RU365073"/>
    </source>
</evidence>
<sequence length="837" mass="92006">MPGKLGFRVPPSSPPFQYDEGQDETLKSSVFSSRGLKRSRNGEAKPQTDFGNIARGLCGNVGTADLDEPDELILTQESILARMQTDAETTGDKMAAAGDAVSQLTAMWHHHADTVTIEGGVGPDTDDGLSEAYYLASLLFQLHHPHVFQPNSLALSRIVAETCVDSVPRVLLDWLSVHHNPFPDDYEDVYHTSPSPASHEGFWECVNHNIMRGKFSRVVKLLSSAGWEHAATAQDDRADDDHYSDRQLESIRAAVEPCIRLLQSCPGMRFADWDVTGPDWLIFRQQVEQELRQLQAMAGTDKPLHPTPLGMASCVAESKVPWAVFQSLQSCYGLLLGNVDDILDVAQDWLEGALYLTIWWDGLFDGEIPDMELTDAYRQRLVNVFAIVTDVDDPAYIPDAATPVHVGLACILTDNVDGTISVLQSMSMPIAAATVEVATLGGWLQSKRTQALFHNFDDEDLMVLSHGPGQGERPMANHDQILSEYAESLSQRPTLQLGDTIRDGWEPAMAILNRLDDVFLLRKKVSELLDGLETTDESKINRVLAACAEQNLTSQLRSISERYAEYLINHGQDYGSALCFFARAHAPAKIKQELAILTSFCLVQSAAIPIKADLDPVLASLLSDRSALVELSSQDPEAADMLSSSLSGYATLRRFYNLRDSSMNPSLSTNREAATALMAVLESAADCIHGGLYDPDVEVIIPVDAVVVLLGESLPLLGQTKRIFTKDQIFTLLRIVEDIDTAPRRIRQGAETLLAASVDYHRSMQDGVVRPQDVKSNPDRRLSGGGKSSAVVKRGWDWRTGLAGLKTKELGNKEVLMLVRVALAQEVARGWTGAIHW</sequence>
<reference evidence="11" key="1">
    <citation type="journal article" date="2020" name="Stud. Mycol.">
        <title>101 Dothideomycetes genomes: a test case for predicting lifestyles and emergence of pathogens.</title>
        <authorList>
            <person name="Haridas S."/>
            <person name="Albert R."/>
            <person name="Binder M."/>
            <person name="Bloem J."/>
            <person name="Labutti K."/>
            <person name="Salamov A."/>
            <person name="Andreopoulos B."/>
            <person name="Baker S."/>
            <person name="Barry K."/>
            <person name="Bills G."/>
            <person name="Bluhm B."/>
            <person name="Cannon C."/>
            <person name="Castanera R."/>
            <person name="Culley D."/>
            <person name="Daum C."/>
            <person name="Ezra D."/>
            <person name="Gonzalez J."/>
            <person name="Henrissat B."/>
            <person name="Kuo A."/>
            <person name="Liang C."/>
            <person name="Lipzen A."/>
            <person name="Lutzoni F."/>
            <person name="Magnuson J."/>
            <person name="Mondo S."/>
            <person name="Nolan M."/>
            <person name="Ohm R."/>
            <person name="Pangilinan J."/>
            <person name="Park H.-J."/>
            <person name="Ramirez L."/>
            <person name="Alfaro M."/>
            <person name="Sun H."/>
            <person name="Tritt A."/>
            <person name="Yoshinaga Y."/>
            <person name="Zwiers L.-H."/>
            <person name="Turgeon B."/>
            <person name="Goodwin S."/>
            <person name="Spatafora J."/>
            <person name="Crous P."/>
            <person name="Grigoriev I."/>
        </authorList>
    </citation>
    <scope>NUCLEOTIDE SEQUENCE</scope>
    <source>
        <strain evidence="11">CBS 480.64</strain>
    </source>
</reference>
<dbReference type="Pfam" id="PF07575">
    <property type="entry name" value="Nucleopor_Nup85"/>
    <property type="match status" value="1"/>
</dbReference>
<evidence type="ECO:0000256" key="1">
    <source>
        <dbReference type="ARBA" id="ARBA00004567"/>
    </source>
</evidence>
<dbReference type="PANTHER" id="PTHR13373">
    <property type="entry name" value="FROUNT PROTEIN-RELATED"/>
    <property type="match status" value="1"/>
</dbReference>
<evidence type="ECO:0000256" key="10">
    <source>
        <dbReference type="SAM" id="MobiDB-lite"/>
    </source>
</evidence>
<dbReference type="GO" id="GO:0017056">
    <property type="term" value="F:structural constituent of nuclear pore"/>
    <property type="evidence" value="ECO:0007669"/>
    <property type="project" value="TreeGrafter"/>
</dbReference>
<organism evidence="11 12">
    <name type="scientific">Piedraia hortae CBS 480.64</name>
    <dbReference type="NCBI Taxonomy" id="1314780"/>
    <lineage>
        <taxon>Eukaryota</taxon>
        <taxon>Fungi</taxon>
        <taxon>Dikarya</taxon>
        <taxon>Ascomycota</taxon>
        <taxon>Pezizomycotina</taxon>
        <taxon>Dothideomycetes</taxon>
        <taxon>Dothideomycetidae</taxon>
        <taxon>Capnodiales</taxon>
        <taxon>Piedraiaceae</taxon>
        <taxon>Piedraia</taxon>
    </lineage>
</organism>
<evidence type="ECO:0000256" key="2">
    <source>
        <dbReference type="ARBA" id="ARBA00005573"/>
    </source>
</evidence>
<keyword evidence="9" id="KW-0472">Membrane</keyword>
<evidence type="ECO:0000256" key="7">
    <source>
        <dbReference type="ARBA" id="ARBA00023132"/>
    </source>
</evidence>
<dbReference type="EMBL" id="MU005968">
    <property type="protein sequence ID" value="KAF2862019.1"/>
    <property type="molecule type" value="Genomic_DNA"/>
</dbReference>
<keyword evidence="12" id="KW-1185">Reference proteome</keyword>
<dbReference type="AlphaFoldDB" id="A0A6A7C4P5"/>
<comment type="function">
    <text evidence="9">Functions as a component of the nuclear pore complex (NPC).</text>
</comment>
<dbReference type="GO" id="GO:0031965">
    <property type="term" value="C:nuclear membrane"/>
    <property type="evidence" value="ECO:0007669"/>
    <property type="project" value="UniProtKB-UniRule"/>
</dbReference>
<keyword evidence="8 9" id="KW-0539">Nucleus</keyword>
<evidence type="ECO:0000256" key="8">
    <source>
        <dbReference type="ARBA" id="ARBA00023242"/>
    </source>
</evidence>